<gene>
    <name evidence="1" type="ORF">KSX_96800</name>
</gene>
<evidence type="ECO:0000313" key="1">
    <source>
        <dbReference type="EMBL" id="GHO51517.1"/>
    </source>
</evidence>
<proteinExistence type="predicted"/>
<evidence type="ECO:0000313" key="2">
    <source>
        <dbReference type="Proteomes" id="UP000612362"/>
    </source>
</evidence>
<name>A0A8J3IEX2_9CHLR</name>
<accession>A0A8J3IEX2</accession>
<dbReference type="Proteomes" id="UP000612362">
    <property type="component" value="Unassembled WGS sequence"/>
</dbReference>
<reference evidence="1" key="1">
    <citation type="submission" date="2020-10" db="EMBL/GenBank/DDBJ databases">
        <title>Taxonomic study of unclassified bacteria belonging to the class Ktedonobacteria.</title>
        <authorList>
            <person name="Yabe S."/>
            <person name="Wang C.M."/>
            <person name="Zheng Y."/>
            <person name="Sakai Y."/>
            <person name="Cavaletti L."/>
            <person name="Monciardini P."/>
            <person name="Donadio S."/>
        </authorList>
    </citation>
    <scope>NUCLEOTIDE SEQUENCE</scope>
    <source>
        <strain evidence="1">SOSP1-1</strain>
    </source>
</reference>
<sequence>MHFKIVDIKGRNRLDSEHYASRRKVAYLKQTIEYVRLTKTLGGMALKRDKLARASGRINTLEHSRKEISVLSIDRPFFIGVALAGAK</sequence>
<comment type="caution">
    <text evidence="1">The sequence shown here is derived from an EMBL/GenBank/DDBJ whole genome shotgun (WGS) entry which is preliminary data.</text>
</comment>
<keyword evidence="2" id="KW-1185">Reference proteome</keyword>
<organism evidence="1 2">
    <name type="scientific">Ktedonospora formicarum</name>
    <dbReference type="NCBI Taxonomy" id="2778364"/>
    <lineage>
        <taxon>Bacteria</taxon>
        <taxon>Bacillati</taxon>
        <taxon>Chloroflexota</taxon>
        <taxon>Ktedonobacteria</taxon>
        <taxon>Ktedonobacterales</taxon>
        <taxon>Ktedonobacteraceae</taxon>
        <taxon>Ktedonospora</taxon>
    </lineage>
</organism>
<dbReference type="AlphaFoldDB" id="A0A8J3IEX2"/>
<dbReference type="EMBL" id="BNJF01000014">
    <property type="protein sequence ID" value="GHO51517.1"/>
    <property type="molecule type" value="Genomic_DNA"/>
</dbReference>
<protein>
    <submittedName>
        <fullName evidence="1">Uncharacterized protein</fullName>
    </submittedName>
</protein>